<dbReference type="PROSITE" id="PS00704">
    <property type="entry name" value="PROK_CO2_ANHYDRASE_1"/>
    <property type="match status" value="1"/>
</dbReference>
<dbReference type="InterPro" id="IPR006311">
    <property type="entry name" value="TAT_signal"/>
</dbReference>
<comment type="similarity">
    <text evidence="1">Belongs to the beta-class carbonic anhydrase family.</text>
</comment>
<dbReference type="RefSeq" id="WP_343889986.1">
    <property type="nucleotide sequence ID" value="NZ_BAAAEH010000028.1"/>
</dbReference>
<keyword evidence="4" id="KW-0456">Lyase</keyword>
<feature type="signal peptide" evidence="6">
    <location>
        <begin position="1"/>
        <end position="27"/>
    </location>
</feature>
<gene>
    <name evidence="7" type="ORF">ABC974_13575</name>
</gene>
<keyword evidence="6" id="KW-0732">Signal</keyword>
<comment type="caution">
    <text evidence="7">The sequence shown here is derived from an EMBL/GenBank/DDBJ whole genome shotgun (WGS) entry which is preliminary data.</text>
</comment>
<evidence type="ECO:0000313" key="7">
    <source>
        <dbReference type="EMBL" id="MEN2790664.1"/>
    </source>
</evidence>
<organism evidence="7 8">
    <name type="scientific">Sphingomonas oligophenolica</name>
    <dbReference type="NCBI Taxonomy" id="301154"/>
    <lineage>
        <taxon>Bacteria</taxon>
        <taxon>Pseudomonadati</taxon>
        <taxon>Pseudomonadota</taxon>
        <taxon>Alphaproteobacteria</taxon>
        <taxon>Sphingomonadales</taxon>
        <taxon>Sphingomonadaceae</taxon>
        <taxon>Sphingomonas</taxon>
    </lineage>
</organism>
<dbReference type="Pfam" id="PF00484">
    <property type="entry name" value="Pro_CA"/>
    <property type="match status" value="1"/>
</dbReference>
<feature type="chain" id="PRO_5046121371" description="carbonic anhydrase" evidence="6">
    <location>
        <begin position="28"/>
        <end position="243"/>
    </location>
</feature>
<dbReference type="InterPro" id="IPR015892">
    <property type="entry name" value="Carbonic_anhydrase_CS"/>
</dbReference>
<evidence type="ECO:0000256" key="4">
    <source>
        <dbReference type="ARBA" id="ARBA00023239"/>
    </source>
</evidence>
<reference evidence="7 8" key="1">
    <citation type="submission" date="2024-05" db="EMBL/GenBank/DDBJ databases">
        <authorList>
            <person name="Liu Q."/>
            <person name="Xin Y.-H."/>
        </authorList>
    </citation>
    <scope>NUCLEOTIDE SEQUENCE [LARGE SCALE GENOMIC DNA]</scope>
    <source>
        <strain evidence="7 8">CGMCC 1.10181</strain>
    </source>
</reference>
<evidence type="ECO:0000256" key="5">
    <source>
        <dbReference type="ARBA" id="ARBA00048348"/>
    </source>
</evidence>
<keyword evidence="8" id="KW-1185">Reference proteome</keyword>
<keyword evidence="3" id="KW-0862">Zinc</keyword>
<protein>
    <recommendedName>
        <fullName evidence="2">carbonic anhydrase</fullName>
        <ecNumber evidence="2">4.2.1.1</ecNumber>
    </recommendedName>
</protein>
<dbReference type="Proteomes" id="UP001419910">
    <property type="component" value="Unassembled WGS sequence"/>
</dbReference>
<evidence type="ECO:0000313" key="8">
    <source>
        <dbReference type="Proteomes" id="UP001419910"/>
    </source>
</evidence>
<evidence type="ECO:0000256" key="6">
    <source>
        <dbReference type="SAM" id="SignalP"/>
    </source>
</evidence>
<dbReference type="InterPro" id="IPR001765">
    <property type="entry name" value="Carbonic_anhydrase"/>
</dbReference>
<dbReference type="PANTHER" id="PTHR11002">
    <property type="entry name" value="CARBONIC ANHYDRASE"/>
    <property type="match status" value="1"/>
</dbReference>
<comment type="catalytic activity">
    <reaction evidence="5">
        <text>hydrogencarbonate + H(+) = CO2 + H2O</text>
        <dbReference type="Rhea" id="RHEA:10748"/>
        <dbReference type="ChEBI" id="CHEBI:15377"/>
        <dbReference type="ChEBI" id="CHEBI:15378"/>
        <dbReference type="ChEBI" id="CHEBI:16526"/>
        <dbReference type="ChEBI" id="CHEBI:17544"/>
        <dbReference type="EC" id="4.2.1.1"/>
    </reaction>
</comment>
<dbReference type="Gene3D" id="3.40.1050.10">
    <property type="entry name" value="Carbonic anhydrase"/>
    <property type="match status" value="1"/>
</dbReference>
<sequence length="243" mass="25449">MEITRRSLIQASAGLALSTLLPLRAWADDTPGTNVTTEQALASLVEGNRKFAAGATAPALNVAGLGKLAADQHPWATIVCCSDSRVPPELIFRTGFGELFVVRNAGNTAASSQSLGSIEYSVAVLRVPLIVVLGHSDCGAVRAAKSIIDSNTAYPGSIGPMVEPILPAANAVRGQPLDNAIVQNVRSVTARLRSPEQPILYPPQRDHLLAVIGGVYDIGSGTVHYVDIPSDIHLPVDASARPH</sequence>
<evidence type="ECO:0000256" key="1">
    <source>
        <dbReference type="ARBA" id="ARBA00006217"/>
    </source>
</evidence>
<dbReference type="SMART" id="SM00947">
    <property type="entry name" value="Pro_CA"/>
    <property type="match status" value="1"/>
</dbReference>
<evidence type="ECO:0000256" key="2">
    <source>
        <dbReference type="ARBA" id="ARBA00012925"/>
    </source>
</evidence>
<name>A0ABU9Y4D7_9SPHN</name>
<dbReference type="EMBL" id="JBDIME010000011">
    <property type="protein sequence ID" value="MEN2790664.1"/>
    <property type="molecule type" value="Genomic_DNA"/>
</dbReference>
<dbReference type="PROSITE" id="PS51318">
    <property type="entry name" value="TAT"/>
    <property type="match status" value="1"/>
</dbReference>
<dbReference type="PANTHER" id="PTHR11002:SF79">
    <property type="entry name" value="CARBONIC ANHYDRASE 2"/>
    <property type="match status" value="1"/>
</dbReference>
<dbReference type="EC" id="4.2.1.1" evidence="2"/>
<evidence type="ECO:0000256" key="3">
    <source>
        <dbReference type="ARBA" id="ARBA00022833"/>
    </source>
</evidence>
<dbReference type="InterPro" id="IPR036874">
    <property type="entry name" value="Carbonic_anhydrase_sf"/>
</dbReference>
<accession>A0ABU9Y4D7</accession>
<dbReference type="SUPFAM" id="SSF53056">
    <property type="entry name" value="beta-carbonic anhydrase, cab"/>
    <property type="match status" value="1"/>
</dbReference>
<proteinExistence type="inferred from homology"/>